<protein>
    <submittedName>
        <fullName evidence="11">Polybromo-1</fullName>
    </submittedName>
</protein>
<dbReference type="AlphaFoldDB" id="A0AAD4KUJ6"/>
<dbReference type="Proteomes" id="UP001201262">
    <property type="component" value="Unassembled WGS sequence"/>
</dbReference>
<feature type="region of interest" description="Disordered" evidence="9">
    <location>
        <begin position="163"/>
        <end position="204"/>
    </location>
</feature>
<evidence type="ECO:0000256" key="7">
    <source>
        <dbReference type="ARBA" id="ARBA00023242"/>
    </source>
</evidence>
<feature type="domain" description="Bromo" evidence="10">
    <location>
        <begin position="57"/>
        <end position="127"/>
    </location>
</feature>
<dbReference type="CDD" id="cd04369">
    <property type="entry name" value="Bromodomain"/>
    <property type="match status" value="2"/>
</dbReference>
<keyword evidence="12" id="KW-1185">Reference proteome</keyword>
<organism evidence="11 12">
    <name type="scientific">Talaromyces proteolyticus</name>
    <dbReference type="NCBI Taxonomy" id="1131652"/>
    <lineage>
        <taxon>Eukaryota</taxon>
        <taxon>Fungi</taxon>
        <taxon>Dikarya</taxon>
        <taxon>Ascomycota</taxon>
        <taxon>Pezizomycotina</taxon>
        <taxon>Eurotiomycetes</taxon>
        <taxon>Eurotiomycetidae</taxon>
        <taxon>Eurotiales</taxon>
        <taxon>Trichocomaceae</taxon>
        <taxon>Talaromyces</taxon>
        <taxon>Talaromyces sect. Bacilispori</taxon>
    </lineage>
</organism>
<evidence type="ECO:0000259" key="10">
    <source>
        <dbReference type="PROSITE" id="PS50014"/>
    </source>
</evidence>
<sequence length="619" mass="68876">MSAKRRVASLGSLELSTNGPKRRKVSGEETNDVETPQTTTEAGLKVLAHIKQSTDKNGRLIATHFLNLPDKKRHADYYKVTTLPIALETVEAKLNNHEYPNLSAVEGDLKRMITNAKRYNDKNSVIFADAERVRKMLSNTMPKINPAYKDPKYVAVPTPLPEEVSQHDEPAHVDSDNDQGAEDDASPEVAEGDNQQSESFVGDGIQQAQDKIISEMIRLKDDEGREVGSPFINKPDRALYKDYYEIIQHPVSLRSILKQVRGIEGRKPHSRKTAFPTWKLFSSEVQFVWRNAREFNEDDSEIVIFANYLENYFNGRVAEAKSVVPDSKEVDANDANPRIKLKLGSSKTPEPSAQKLKLKFPGQRPSSAEEKTHASDSIDSDSAHDQQDLAPATSPATRGVPRSTLAQSMLDASNLDSRLPIPSRDESPMFANSTPQSLPLANANTLHPSTSFSNAWPHLMKPLAQNQPSHSSVESILREPNQEISDALIKELAIKTHPSLGLQNNFSLNIPASAVVRQQSFVINLPVSHNLLSLSLKTVGNTPERRTRLVALAGPHRTPLAPQAYSVSTNPIYDIRLSPGLTKIDFQIISQRLTDQEPGHTSEPKKEFERLTVFFRLLH</sequence>
<feature type="region of interest" description="Disordered" evidence="9">
    <location>
        <begin position="323"/>
        <end position="437"/>
    </location>
</feature>
<dbReference type="GeneID" id="70246083"/>
<dbReference type="GO" id="GO:0006338">
    <property type="term" value="P:chromatin remodeling"/>
    <property type="evidence" value="ECO:0007669"/>
    <property type="project" value="InterPro"/>
</dbReference>
<feature type="compositionally biased region" description="Polar residues" evidence="9">
    <location>
        <begin position="404"/>
        <end position="416"/>
    </location>
</feature>
<evidence type="ECO:0000256" key="8">
    <source>
        <dbReference type="PROSITE-ProRule" id="PRU00035"/>
    </source>
</evidence>
<keyword evidence="3" id="KW-0156">Chromatin regulator</keyword>
<feature type="compositionally biased region" description="Basic and acidic residues" evidence="9">
    <location>
        <begin position="164"/>
        <end position="175"/>
    </location>
</feature>
<comment type="caution">
    <text evidence="11">The sequence shown here is derived from an EMBL/GenBank/DDBJ whole genome shotgun (WGS) entry which is preliminary data.</text>
</comment>
<dbReference type="InterPro" id="IPR054551">
    <property type="entry name" value="RSC4_Ig-like"/>
</dbReference>
<evidence type="ECO:0000256" key="4">
    <source>
        <dbReference type="ARBA" id="ARBA00023015"/>
    </source>
</evidence>
<keyword evidence="7" id="KW-0539">Nucleus</keyword>
<feature type="compositionally biased region" description="Acidic residues" evidence="9">
    <location>
        <begin position="176"/>
        <end position="186"/>
    </location>
</feature>
<dbReference type="Gene3D" id="1.20.920.10">
    <property type="entry name" value="Bromodomain-like"/>
    <property type="match status" value="2"/>
</dbReference>
<dbReference type="EMBL" id="JAJTJA010000004">
    <property type="protein sequence ID" value="KAH8701158.1"/>
    <property type="molecule type" value="Genomic_DNA"/>
</dbReference>
<evidence type="ECO:0000256" key="2">
    <source>
        <dbReference type="ARBA" id="ARBA00022737"/>
    </source>
</evidence>
<dbReference type="PANTHER" id="PTHR16062">
    <property type="entry name" value="SWI/SNF-RELATED"/>
    <property type="match status" value="1"/>
</dbReference>
<proteinExistence type="predicted"/>
<evidence type="ECO:0000256" key="5">
    <source>
        <dbReference type="ARBA" id="ARBA00023117"/>
    </source>
</evidence>
<evidence type="ECO:0000256" key="3">
    <source>
        <dbReference type="ARBA" id="ARBA00022853"/>
    </source>
</evidence>
<dbReference type="Pfam" id="PF00439">
    <property type="entry name" value="Bromodomain"/>
    <property type="match status" value="2"/>
</dbReference>
<evidence type="ECO:0000256" key="6">
    <source>
        <dbReference type="ARBA" id="ARBA00023163"/>
    </source>
</evidence>
<dbReference type="GO" id="GO:0016586">
    <property type="term" value="C:RSC-type complex"/>
    <property type="evidence" value="ECO:0007669"/>
    <property type="project" value="InterPro"/>
</dbReference>
<keyword evidence="6" id="KW-0804">Transcription</keyword>
<evidence type="ECO:0000313" key="11">
    <source>
        <dbReference type="EMBL" id="KAH8701158.1"/>
    </source>
</evidence>
<dbReference type="GO" id="GO:0006368">
    <property type="term" value="P:transcription elongation by RNA polymerase II"/>
    <property type="evidence" value="ECO:0007669"/>
    <property type="project" value="TreeGrafter"/>
</dbReference>
<keyword evidence="2" id="KW-0677">Repeat</keyword>
<name>A0AAD4KUJ6_9EURO</name>
<keyword evidence="5 8" id="KW-0103">Bromodomain</keyword>
<dbReference type="Pfam" id="PF22994">
    <property type="entry name" value="RSC4_Ig_like"/>
    <property type="match status" value="1"/>
</dbReference>
<gene>
    <name evidence="11" type="ORF">BGW36DRAFT_375686</name>
</gene>
<feature type="compositionally biased region" description="Basic and acidic residues" evidence="9">
    <location>
        <begin position="367"/>
        <end position="387"/>
    </location>
</feature>
<evidence type="ECO:0000313" key="12">
    <source>
        <dbReference type="Proteomes" id="UP001201262"/>
    </source>
</evidence>
<dbReference type="PRINTS" id="PR00503">
    <property type="entry name" value="BROMODOMAIN"/>
</dbReference>
<evidence type="ECO:0000256" key="1">
    <source>
        <dbReference type="ARBA" id="ARBA00004123"/>
    </source>
</evidence>
<reference evidence="11" key="1">
    <citation type="submission" date="2021-12" db="EMBL/GenBank/DDBJ databases">
        <title>Convergent genome expansion in fungi linked to evolution of root-endophyte symbiosis.</title>
        <authorList>
            <consortium name="DOE Joint Genome Institute"/>
            <person name="Ke Y.-H."/>
            <person name="Bonito G."/>
            <person name="Liao H.-L."/>
            <person name="Looney B."/>
            <person name="Rojas-Flechas A."/>
            <person name="Nash J."/>
            <person name="Hameed K."/>
            <person name="Schadt C."/>
            <person name="Martin F."/>
            <person name="Crous P.W."/>
            <person name="Miettinen O."/>
            <person name="Magnuson J.K."/>
            <person name="Labbe J."/>
            <person name="Jacobson D."/>
            <person name="Doktycz M.J."/>
            <person name="Veneault-Fourrey C."/>
            <person name="Kuo A."/>
            <person name="Mondo S."/>
            <person name="Calhoun S."/>
            <person name="Riley R."/>
            <person name="Ohm R."/>
            <person name="LaButti K."/>
            <person name="Andreopoulos B."/>
            <person name="Pangilinan J."/>
            <person name="Nolan M."/>
            <person name="Tritt A."/>
            <person name="Clum A."/>
            <person name="Lipzen A."/>
            <person name="Daum C."/>
            <person name="Barry K."/>
            <person name="Grigoriev I.V."/>
            <person name="Vilgalys R."/>
        </authorList>
    </citation>
    <scope>NUCLEOTIDE SEQUENCE</scope>
    <source>
        <strain evidence="11">PMI_201</strain>
    </source>
</reference>
<evidence type="ECO:0000256" key="9">
    <source>
        <dbReference type="SAM" id="MobiDB-lite"/>
    </source>
</evidence>
<dbReference type="InterPro" id="IPR036427">
    <property type="entry name" value="Bromodomain-like_sf"/>
</dbReference>
<keyword evidence="4" id="KW-0805">Transcription regulation</keyword>
<dbReference type="InterPro" id="IPR001487">
    <property type="entry name" value="Bromodomain"/>
</dbReference>
<dbReference type="InterPro" id="IPR037382">
    <property type="entry name" value="Rsc/polybromo"/>
</dbReference>
<feature type="region of interest" description="Disordered" evidence="9">
    <location>
        <begin position="1"/>
        <end position="39"/>
    </location>
</feature>
<dbReference type="PROSITE" id="PS50014">
    <property type="entry name" value="BROMODOMAIN_2"/>
    <property type="match status" value="2"/>
</dbReference>
<dbReference type="PANTHER" id="PTHR16062:SF21">
    <property type="entry name" value="CHROMATIN STRUCTURE-REMODELING COMPLEX SUBUNIT RSC1-RELATED"/>
    <property type="match status" value="1"/>
</dbReference>
<comment type="subcellular location">
    <subcellularLocation>
        <location evidence="1">Nucleus</location>
    </subcellularLocation>
</comment>
<feature type="domain" description="Bromo" evidence="10">
    <location>
        <begin position="223"/>
        <end position="303"/>
    </location>
</feature>
<dbReference type="GO" id="GO:0003682">
    <property type="term" value="F:chromatin binding"/>
    <property type="evidence" value="ECO:0007669"/>
    <property type="project" value="TreeGrafter"/>
</dbReference>
<dbReference type="SMART" id="SM00297">
    <property type="entry name" value="BROMO"/>
    <property type="match status" value="2"/>
</dbReference>
<dbReference type="SUPFAM" id="SSF47370">
    <property type="entry name" value="Bromodomain"/>
    <property type="match status" value="2"/>
</dbReference>
<dbReference type="RefSeq" id="XP_046074864.1">
    <property type="nucleotide sequence ID" value="XM_046215796.1"/>
</dbReference>
<accession>A0AAD4KUJ6</accession>